<feature type="transmembrane region" description="Helical" evidence="3">
    <location>
        <begin position="228"/>
        <end position="249"/>
    </location>
</feature>
<dbReference type="InterPro" id="IPR019734">
    <property type="entry name" value="TPR_rpt"/>
</dbReference>
<feature type="transmembrane region" description="Helical" evidence="3">
    <location>
        <begin position="411"/>
        <end position="431"/>
    </location>
</feature>
<reference evidence="4 5" key="1">
    <citation type="journal article" date="2016" name="Nat. Commun.">
        <title>Thousands of microbial genomes shed light on interconnected biogeochemical processes in an aquifer system.</title>
        <authorList>
            <person name="Anantharaman K."/>
            <person name="Brown C.T."/>
            <person name="Hug L.A."/>
            <person name="Sharon I."/>
            <person name="Castelle C.J."/>
            <person name="Probst A.J."/>
            <person name="Thomas B.C."/>
            <person name="Singh A."/>
            <person name="Wilkins M.J."/>
            <person name="Karaoz U."/>
            <person name="Brodie E.L."/>
            <person name="Williams K.H."/>
            <person name="Hubbard S.S."/>
            <person name="Banfield J.F."/>
        </authorList>
    </citation>
    <scope>NUCLEOTIDE SEQUENCE [LARGE SCALE GENOMIC DNA]</scope>
</reference>
<feature type="transmembrane region" description="Helical" evidence="3">
    <location>
        <begin position="119"/>
        <end position="140"/>
    </location>
</feature>
<dbReference type="InterPro" id="IPR011990">
    <property type="entry name" value="TPR-like_helical_dom_sf"/>
</dbReference>
<comment type="caution">
    <text evidence="4">The sequence shown here is derived from an EMBL/GenBank/DDBJ whole genome shotgun (WGS) entry which is preliminary data.</text>
</comment>
<dbReference type="Gene3D" id="1.25.40.10">
    <property type="entry name" value="Tetratricopeptide repeat domain"/>
    <property type="match status" value="1"/>
</dbReference>
<feature type="repeat" description="TPR" evidence="1">
    <location>
        <begin position="562"/>
        <end position="595"/>
    </location>
</feature>
<sequence length="706" mass="76396">MSDILENLTSQIPPASPLDNLTIKEKHQLDGKIHRLGSFLFSALFLLVPLTFAPVLSDYFDFPKSLIIFILVSLATLLLLAKNLLSGKLFLPVSLFTWPIALLTLIAIVSSFLSDNRVIALTADTLLLCAMSALFFTLSSHDLKNKSFTQNAVTFLLLSGSLLSLLTLAEFVYSLVSPVFDLTINSPFLSPTFNPTGSPLSATLFLLILLPLSLAAVQTAREEKKSPLTPVIFTSLLALGLCLNFYFLYQNRPILLDHETAWKIATNTLGNSPASAIFGVGPGHFVDAFTAGRPASFNPSPNWNLRFGTSSNLYFYLLTTLGIAGLASFVFLVVRFLRLVPARLESQNAPPLEKGLFAALAVTFTLALFLPTPSVSLFTLFVLLGLLARHLSASGVSLYAKEVEINNNIALLYGSTLAVLALILLSGYFLVRFLAADYLFAASLRAAGENRGSDTYNLQIQALTLNPFNSLYRLTYSQTNLALANSLAGQPNLSEEQKQTVVALVQQSLREGRLAAAQQPRRVANWENLSLIYRNLINFAQGADQWTIASLNQAITLEPTNPRLRLDLGGIYYAKGDFQTAAQAFAAAVNLKNDYANAHYNLAQALKQLKLDAQALQELQLTASLICSPATNSSADCQKVNKEITDLQSQPPATPSSPQATPSSQTAPVKNPQEPLASPAGQKSNLPKAKTTPPAQISSPSGEISL</sequence>
<feature type="transmembrane region" description="Helical" evidence="3">
    <location>
        <begin position="196"/>
        <end position="216"/>
    </location>
</feature>
<feature type="region of interest" description="Disordered" evidence="2">
    <location>
        <begin position="646"/>
        <end position="706"/>
    </location>
</feature>
<dbReference type="SUPFAM" id="SSF48452">
    <property type="entry name" value="TPR-like"/>
    <property type="match status" value="1"/>
</dbReference>
<feature type="transmembrane region" description="Helical" evidence="3">
    <location>
        <begin position="313"/>
        <end position="334"/>
    </location>
</feature>
<keyword evidence="3" id="KW-0472">Membrane</keyword>
<accession>A0A1F6A466</accession>
<dbReference type="PROSITE" id="PS50005">
    <property type="entry name" value="TPR"/>
    <property type="match status" value="1"/>
</dbReference>
<evidence type="ECO:0000313" key="4">
    <source>
        <dbReference type="EMBL" id="OGG19426.1"/>
    </source>
</evidence>
<protein>
    <submittedName>
        <fullName evidence="4">Uncharacterized protein</fullName>
    </submittedName>
</protein>
<keyword evidence="3" id="KW-1133">Transmembrane helix</keyword>
<proteinExistence type="predicted"/>
<dbReference type="EMBL" id="MFJK01000007">
    <property type="protein sequence ID" value="OGG19426.1"/>
    <property type="molecule type" value="Genomic_DNA"/>
</dbReference>
<feature type="transmembrane region" description="Helical" evidence="3">
    <location>
        <begin position="152"/>
        <end position="176"/>
    </location>
</feature>
<feature type="compositionally biased region" description="Low complexity" evidence="2">
    <location>
        <begin position="648"/>
        <end position="668"/>
    </location>
</feature>
<dbReference type="Proteomes" id="UP000177871">
    <property type="component" value="Unassembled WGS sequence"/>
</dbReference>
<evidence type="ECO:0000256" key="2">
    <source>
        <dbReference type="SAM" id="MobiDB-lite"/>
    </source>
</evidence>
<keyword evidence="3" id="KW-0812">Transmembrane</keyword>
<name>A0A1F6A466_9BACT</name>
<evidence type="ECO:0000256" key="3">
    <source>
        <dbReference type="SAM" id="Phobius"/>
    </source>
</evidence>
<feature type="transmembrane region" description="Helical" evidence="3">
    <location>
        <begin position="62"/>
        <end position="81"/>
    </location>
</feature>
<feature type="transmembrane region" description="Helical" evidence="3">
    <location>
        <begin position="93"/>
        <end position="113"/>
    </location>
</feature>
<dbReference type="STRING" id="1798381.A2721_02770"/>
<organism evidence="4 5">
    <name type="scientific">Candidatus Gottesmanbacteria bacterium RIFCSPHIGHO2_01_FULL_47_48</name>
    <dbReference type="NCBI Taxonomy" id="1798381"/>
    <lineage>
        <taxon>Bacteria</taxon>
        <taxon>Candidatus Gottesmaniibacteriota</taxon>
    </lineage>
</organism>
<feature type="compositionally biased region" description="Polar residues" evidence="2">
    <location>
        <begin position="693"/>
        <end position="706"/>
    </location>
</feature>
<gene>
    <name evidence="4" type="ORF">A2721_02770</name>
</gene>
<dbReference type="Pfam" id="PF13414">
    <property type="entry name" value="TPR_11"/>
    <property type="match status" value="1"/>
</dbReference>
<dbReference type="AlphaFoldDB" id="A0A1F6A466"/>
<feature type="transmembrane region" description="Helical" evidence="3">
    <location>
        <begin position="36"/>
        <end position="56"/>
    </location>
</feature>
<evidence type="ECO:0000256" key="1">
    <source>
        <dbReference type="PROSITE-ProRule" id="PRU00339"/>
    </source>
</evidence>
<keyword evidence="1" id="KW-0802">TPR repeat</keyword>
<evidence type="ECO:0000313" key="5">
    <source>
        <dbReference type="Proteomes" id="UP000177871"/>
    </source>
</evidence>